<dbReference type="EMBL" id="CP022278">
    <property type="protein sequence ID" value="ASK26543.1"/>
    <property type="molecule type" value="Genomic_DNA"/>
</dbReference>
<evidence type="ECO:0000313" key="7">
    <source>
        <dbReference type="EMBL" id="ASK26543.1"/>
    </source>
</evidence>
<proteinExistence type="inferred from homology"/>
<evidence type="ECO:0000256" key="2">
    <source>
        <dbReference type="ARBA" id="ARBA00005914"/>
    </source>
</evidence>
<keyword evidence="4" id="KW-0812">Transmembrane</keyword>
<evidence type="ECO:0000256" key="1">
    <source>
        <dbReference type="ARBA" id="ARBA00004651"/>
    </source>
</evidence>
<evidence type="ECO:0000256" key="6">
    <source>
        <dbReference type="ARBA" id="ARBA00023136"/>
    </source>
</evidence>
<dbReference type="Proteomes" id="UP000198238">
    <property type="component" value="Chromosome"/>
</dbReference>
<dbReference type="OrthoDB" id="279428at2"/>
<sequence>MKLIKTTLTGIGQIFLQENGLSGLLITVGMFFSHWTLGVACFLGSLIGTLTAQILKFPEDEIRRGLYGFNASLCFMCTMFTFGIPDASNPLIWLIGLIASVISTLLMRAFVKRGKPAFTFPFVLSCWIFCWGTARFGLFGLSQTTPPLVPADTFGGVAEPFYAWAEVNFGSSIWDGVFLFAAIAVSSPQAAMWGMAATPVGAVLAHYLLGIDDNTLANGLYGFSAILVACVFSGSRLRDFICVMFGILLAVVIQYAVSQTGLAAYTFGFIAASWIMLPFRARLSSYDIDAEIRKLLNP</sequence>
<evidence type="ECO:0000256" key="3">
    <source>
        <dbReference type="ARBA" id="ARBA00022475"/>
    </source>
</evidence>
<accession>A0A220RZE2</accession>
<dbReference type="InterPro" id="IPR029020">
    <property type="entry name" value="Ammonium/urea_transptr"/>
</dbReference>
<dbReference type="RefSeq" id="WP_089035266.1">
    <property type="nucleotide sequence ID" value="NZ_CP022278.1"/>
</dbReference>
<evidence type="ECO:0000256" key="4">
    <source>
        <dbReference type="ARBA" id="ARBA00022692"/>
    </source>
</evidence>
<keyword evidence="6" id="KW-0472">Membrane</keyword>
<dbReference type="InterPro" id="IPR004937">
    <property type="entry name" value="Urea_transporter"/>
</dbReference>
<dbReference type="PIRSF" id="PIRSF016502">
    <property type="entry name" value="Urea_transporter"/>
    <property type="match status" value="1"/>
</dbReference>
<dbReference type="PANTHER" id="PTHR10464">
    <property type="entry name" value="UREA TRANSPORTER"/>
    <property type="match status" value="1"/>
</dbReference>
<dbReference type="AlphaFoldDB" id="A0A220RZE2"/>
<dbReference type="Pfam" id="PF03253">
    <property type="entry name" value="UT"/>
    <property type="match status" value="1"/>
</dbReference>
<evidence type="ECO:0000313" key="8">
    <source>
        <dbReference type="Proteomes" id="UP000198238"/>
    </source>
</evidence>
<organism evidence="7 8">
    <name type="scientific">Neisseria chenwenguii</name>
    <dbReference type="NCBI Taxonomy" id="1853278"/>
    <lineage>
        <taxon>Bacteria</taxon>
        <taxon>Pseudomonadati</taxon>
        <taxon>Pseudomonadota</taxon>
        <taxon>Betaproteobacteria</taxon>
        <taxon>Neisseriales</taxon>
        <taxon>Neisseriaceae</taxon>
        <taxon>Neisseria</taxon>
    </lineage>
</organism>
<keyword evidence="5" id="KW-1133">Transmembrane helix</keyword>
<reference evidence="7 8" key="1">
    <citation type="submission" date="2017-06" db="EMBL/GenBank/DDBJ databases">
        <title>Neisseria chenwenguii sp. nov., isolated from the intestinal contents of Tibetan Plateau Pika in Yushu, Qinghai Province, China.</title>
        <authorList>
            <person name="Zhang G."/>
        </authorList>
    </citation>
    <scope>NUCLEOTIDE SEQUENCE [LARGE SCALE GENOMIC DNA]</scope>
    <source>
        <strain evidence="7 8">10023</strain>
    </source>
</reference>
<dbReference type="GO" id="GO:0005886">
    <property type="term" value="C:plasma membrane"/>
    <property type="evidence" value="ECO:0007669"/>
    <property type="project" value="UniProtKB-SubCell"/>
</dbReference>
<comment type="subcellular location">
    <subcellularLocation>
        <location evidence="1">Cell membrane</location>
        <topology evidence="1">Multi-pass membrane protein</topology>
    </subcellularLocation>
</comment>
<dbReference type="KEGG" id="nei:BG910_01155"/>
<name>A0A220RZE2_9NEIS</name>
<comment type="similarity">
    <text evidence="2">Belongs to the urea transporter family.</text>
</comment>
<keyword evidence="8" id="KW-1185">Reference proteome</keyword>
<protein>
    <submittedName>
        <fullName evidence="7">Urea transporter</fullName>
    </submittedName>
</protein>
<evidence type="ECO:0000256" key="5">
    <source>
        <dbReference type="ARBA" id="ARBA00022989"/>
    </source>
</evidence>
<dbReference type="Gene3D" id="1.10.3430.10">
    <property type="entry name" value="Ammonium transporter AmtB like domains"/>
    <property type="match status" value="1"/>
</dbReference>
<dbReference type="PANTHER" id="PTHR10464:SF4">
    <property type="entry name" value="UREA TRANSPORTER"/>
    <property type="match status" value="1"/>
</dbReference>
<keyword evidence="3" id="KW-1003">Cell membrane</keyword>
<dbReference type="GO" id="GO:0015204">
    <property type="term" value="F:urea transmembrane transporter activity"/>
    <property type="evidence" value="ECO:0007669"/>
    <property type="project" value="InterPro"/>
</dbReference>
<gene>
    <name evidence="7" type="ORF">BG910_01155</name>
</gene>